<keyword evidence="1" id="KW-0472">Membrane</keyword>
<accession>A0AAV4I085</accession>
<proteinExistence type="predicted"/>
<feature type="transmembrane region" description="Helical" evidence="1">
    <location>
        <begin position="103"/>
        <end position="136"/>
    </location>
</feature>
<reference evidence="2 3" key="1">
    <citation type="journal article" date="2021" name="Elife">
        <title>Chloroplast acquisition without the gene transfer in kleptoplastic sea slugs, Plakobranchus ocellatus.</title>
        <authorList>
            <person name="Maeda T."/>
            <person name="Takahashi S."/>
            <person name="Yoshida T."/>
            <person name="Shimamura S."/>
            <person name="Takaki Y."/>
            <person name="Nagai Y."/>
            <person name="Toyoda A."/>
            <person name="Suzuki Y."/>
            <person name="Arimoto A."/>
            <person name="Ishii H."/>
            <person name="Satoh N."/>
            <person name="Nishiyama T."/>
            <person name="Hasebe M."/>
            <person name="Maruyama T."/>
            <person name="Minagawa J."/>
            <person name="Obokata J."/>
            <person name="Shigenobu S."/>
        </authorList>
    </citation>
    <scope>NUCLEOTIDE SEQUENCE [LARGE SCALE GENOMIC DNA]</scope>
</reference>
<dbReference type="AlphaFoldDB" id="A0AAV4I085"/>
<feature type="transmembrane region" description="Helical" evidence="1">
    <location>
        <begin position="72"/>
        <end position="97"/>
    </location>
</feature>
<keyword evidence="1" id="KW-1133">Transmembrane helix</keyword>
<dbReference type="EMBL" id="BMAT01005945">
    <property type="protein sequence ID" value="GFS03008.1"/>
    <property type="molecule type" value="Genomic_DNA"/>
</dbReference>
<keyword evidence="1" id="KW-0812">Transmembrane</keyword>
<name>A0AAV4I085_9GAST</name>
<sequence length="174" mass="18511">MRKISRMKQYLSSESIKTLVSTFVLSRLDYSDSLMSGLTQERISKLQRAQNCAARKRSSSSSNSSCSSNGEVVVVAVVVLVVVVVVVIVVVVVVVIVVVVVEVVVVVVATAAVVVPAAASVVVVVVAVVVVVVVALRSKDKGLLEEPRCTLKTFGDRSFSKIGPQVWNFLPLSV</sequence>
<protein>
    <submittedName>
        <fullName evidence="2">Uncharacterized protein</fullName>
    </submittedName>
</protein>
<dbReference type="Proteomes" id="UP000762676">
    <property type="component" value="Unassembled WGS sequence"/>
</dbReference>
<organism evidence="2 3">
    <name type="scientific">Elysia marginata</name>
    <dbReference type="NCBI Taxonomy" id="1093978"/>
    <lineage>
        <taxon>Eukaryota</taxon>
        <taxon>Metazoa</taxon>
        <taxon>Spiralia</taxon>
        <taxon>Lophotrochozoa</taxon>
        <taxon>Mollusca</taxon>
        <taxon>Gastropoda</taxon>
        <taxon>Heterobranchia</taxon>
        <taxon>Euthyneura</taxon>
        <taxon>Panpulmonata</taxon>
        <taxon>Sacoglossa</taxon>
        <taxon>Placobranchoidea</taxon>
        <taxon>Plakobranchidae</taxon>
        <taxon>Elysia</taxon>
    </lineage>
</organism>
<evidence type="ECO:0000313" key="2">
    <source>
        <dbReference type="EMBL" id="GFS03008.1"/>
    </source>
</evidence>
<gene>
    <name evidence="2" type="ORF">ElyMa_002878300</name>
</gene>
<keyword evidence="3" id="KW-1185">Reference proteome</keyword>
<feature type="non-terminal residue" evidence="2">
    <location>
        <position position="174"/>
    </location>
</feature>
<comment type="caution">
    <text evidence="2">The sequence shown here is derived from an EMBL/GenBank/DDBJ whole genome shotgun (WGS) entry which is preliminary data.</text>
</comment>
<evidence type="ECO:0000313" key="3">
    <source>
        <dbReference type="Proteomes" id="UP000762676"/>
    </source>
</evidence>
<evidence type="ECO:0000256" key="1">
    <source>
        <dbReference type="SAM" id="Phobius"/>
    </source>
</evidence>